<feature type="region of interest" description="Disordered" evidence="1">
    <location>
        <begin position="1"/>
        <end position="20"/>
    </location>
</feature>
<dbReference type="EMBL" id="SRYW01000015">
    <property type="protein sequence ID" value="TGY32522.1"/>
    <property type="molecule type" value="Genomic_DNA"/>
</dbReference>
<evidence type="ECO:0000313" key="2">
    <source>
        <dbReference type="EMBL" id="TGY32522.1"/>
    </source>
</evidence>
<evidence type="ECO:0000313" key="3">
    <source>
        <dbReference type="Proteomes" id="UP000306631"/>
    </source>
</evidence>
<dbReference type="Proteomes" id="UP000306631">
    <property type="component" value="Unassembled WGS sequence"/>
</dbReference>
<dbReference type="OrthoDB" id="6048447at2"/>
<reference evidence="2 3" key="1">
    <citation type="submission" date="2019-04" db="EMBL/GenBank/DDBJ databases">
        <title>Microbes associate with the intestines of laboratory mice.</title>
        <authorList>
            <person name="Navarre W."/>
            <person name="Wong E."/>
            <person name="Huang K."/>
            <person name="Tropini C."/>
            <person name="Ng K."/>
            <person name="Yu B."/>
        </authorList>
    </citation>
    <scope>NUCLEOTIDE SEQUENCE [LARGE SCALE GENOMIC DNA]</scope>
    <source>
        <strain evidence="2 3">NM62_B4-13</strain>
    </source>
</reference>
<gene>
    <name evidence="2" type="ORF">E5352_15160</name>
</gene>
<proteinExistence type="predicted"/>
<evidence type="ECO:0000256" key="1">
    <source>
        <dbReference type="SAM" id="MobiDB-lite"/>
    </source>
</evidence>
<organism evidence="2 3">
    <name type="scientific">Stenotrophomonas maltophilia</name>
    <name type="common">Pseudomonas maltophilia</name>
    <name type="synonym">Xanthomonas maltophilia</name>
    <dbReference type="NCBI Taxonomy" id="40324"/>
    <lineage>
        <taxon>Bacteria</taxon>
        <taxon>Pseudomonadati</taxon>
        <taxon>Pseudomonadota</taxon>
        <taxon>Gammaproteobacteria</taxon>
        <taxon>Lysobacterales</taxon>
        <taxon>Lysobacteraceae</taxon>
        <taxon>Stenotrophomonas</taxon>
        <taxon>Stenotrophomonas maltophilia group</taxon>
    </lineage>
</organism>
<protein>
    <submittedName>
        <fullName evidence="2">Uncharacterized protein</fullName>
    </submittedName>
</protein>
<sequence>MAEAPTVASTVRDMRRAGAAGEPVPADVVQLWVQTFMTQLYGTQTPIRYECRPRYTTEPWQLAETADVMHWRRRNLEIRALYLHPSAGKHKDHRWPAGSNGQGECLECGETEWIAGPDCRPYAQIRDHRSDTPFSLTWLIEPLEKLQYLTKHMNPLDRAKWRTETTYLIDRIKDHAKGSPP</sequence>
<comment type="caution">
    <text evidence="2">The sequence shown here is derived from an EMBL/GenBank/DDBJ whole genome shotgun (WGS) entry which is preliminary data.</text>
</comment>
<accession>A0A4S2CVN7</accession>
<dbReference type="RefSeq" id="WP_136006242.1">
    <property type="nucleotide sequence ID" value="NZ_SRYW01000015.1"/>
</dbReference>
<dbReference type="AlphaFoldDB" id="A0A4S2CVN7"/>
<name>A0A4S2CVN7_STEMA</name>